<keyword evidence="4" id="KW-1015">Disulfide bond</keyword>
<dbReference type="KEGG" id="bgt:106059022"/>
<dbReference type="InterPro" id="IPR033116">
    <property type="entry name" value="TRYPSIN_SER"/>
</dbReference>
<dbReference type="EnsemblMetazoa" id="BGLB019398-RA">
    <property type="protein sequence ID" value="BGLB019398-PA"/>
    <property type="gene ID" value="BGLB019398"/>
</dbReference>
<organism evidence="6 7">
    <name type="scientific">Biomphalaria glabrata</name>
    <name type="common">Bloodfluke planorb</name>
    <name type="synonym">Freshwater snail</name>
    <dbReference type="NCBI Taxonomy" id="6526"/>
    <lineage>
        <taxon>Eukaryota</taxon>
        <taxon>Metazoa</taxon>
        <taxon>Spiralia</taxon>
        <taxon>Lophotrochozoa</taxon>
        <taxon>Mollusca</taxon>
        <taxon>Gastropoda</taxon>
        <taxon>Heterobranchia</taxon>
        <taxon>Euthyneura</taxon>
        <taxon>Panpulmonata</taxon>
        <taxon>Hygrophila</taxon>
        <taxon>Lymnaeoidea</taxon>
        <taxon>Planorbidae</taxon>
        <taxon>Biomphalaria</taxon>
    </lineage>
</organism>
<evidence type="ECO:0000313" key="7">
    <source>
        <dbReference type="Proteomes" id="UP000076420"/>
    </source>
</evidence>
<gene>
    <name evidence="6" type="primary">106059022</name>
</gene>
<dbReference type="Gene3D" id="2.40.10.10">
    <property type="entry name" value="Trypsin-like serine proteases"/>
    <property type="match status" value="1"/>
</dbReference>
<dbReference type="Proteomes" id="UP000076420">
    <property type="component" value="Unassembled WGS sequence"/>
</dbReference>
<dbReference type="STRING" id="6526.A0A2C9KGJ6"/>
<evidence type="ECO:0000256" key="4">
    <source>
        <dbReference type="ARBA" id="ARBA00023157"/>
    </source>
</evidence>
<dbReference type="InterPro" id="IPR009003">
    <property type="entry name" value="Peptidase_S1_PA"/>
</dbReference>
<keyword evidence="3" id="KW-0720">Serine protease</keyword>
<dbReference type="PROSITE" id="PS00135">
    <property type="entry name" value="TRYPSIN_SER"/>
    <property type="match status" value="1"/>
</dbReference>
<evidence type="ECO:0000256" key="2">
    <source>
        <dbReference type="ARBA" id="ARBA00022801"/>
    </source>
</evidence>
<dbReference type="GO" id="GO:0005615">
    <property type="term" value="C:extracellular space"/>
    <property type="evidence" value="ECO:0007669"/>
    <property type="project" value="TreeGrafter"/>
</dbReference>
<keyword evidence="2" id="KW-0378">Hydrolase</keyword>
<dbReference type="GO" id="GO:0004252">
    <property type="term" value="F:serine-type endopeptidase activity"/>
    <property type="evidence" value="ECO:0007669"/>
    <property type="project" value="InterPro"/>
</dbReference>
<dbReference type="InterPro" id="IPR043504">
    <property type="entry name" value="Peptidase_S1_PA_chymotrypsin"/>
</dbReference>
<dbReference type="InterPro" id="IPR001314">
    <property type="entry name" value="Peptidase_S1A"/>
</dbReference>
<dbReference type="InterPro" id="IPR001254">
    <property type="entry name" value="Trypsin_dom"/>
</dbReference>
<dbReference type="InterPro" id="IPR050127">
    <property type="entry name" value="Serine_Proteases_S1"/>
</dbReference>
<dbReference type="PROSITE" id="PS50240">
    <property type="entry name" value="TRYPSIN_DOM"/>
    <property type="match status" value="1"/>
</dbReference>
<sequence>MIPRTFDGSSNSRIINGDISKMYSRPYQASLQVFYLNQWFHICGAVVVAPDVLLCAAHCLVVFPVEWLRIEVGSISLTSNASAYTQFIEVDSVKPHEDYRAANTDQGAFPNDIGLIFLKQRMTFNANVQPILIASPFQNFDNEICVISGWGNTYYESPTPADLREAKMRKWTYQQCLDFHQAQGYTINPNQICVKGESDVGLPPGACQGDSGGPLACGHRFLLGVTSYGFESCDVNSPSVYTKVTGYYDWIIENIFLHISGE</sequence>
<dbReference type="AlphaFoldDB" id="A0A2C9KGJ6"/>
<accession>A0A2C9KGJ6</accession>
<evidence type="ECO:0000313" key="6">
    <source>
        <dbReference type="EnsemblMetazoa" id="BGLB019398-PA"/>
    </source>
</evidence>
<evidence type="ECO:0000256" key="1">
    <source>
        <dbReference type="ARBA" id="ARBA00022670"/>
    </source>
</evidence>
<dbReference type="VEuPathDB" id="VectorBase:BGLB019398"/>
<dbReference type="PANTHER" id="PTHR24264">
    <property type="entry name" value="TRYPSIN-RELATED"/>
    <property type="match status" value="1"/>
</dbReference>
<dbReference type="PRINTS" id="PR00722">
    <property type="entry name" value="CHYMOTRYPSIN"/>
</dbReference>
<dbReference type="CDD" id="cd00190">
    <property type="entry name" value="Tryp_SPc"/>
    <property type="match status" value="1"/>
</dbReference>
<dbReference type="SUPFAM" id="SSF50494">
    <property type="entry name" value="Trypsin-like serine proteases"/>
    <property type="match status" value="1"/>
</dbReference>
<dbReference type="Pfam" id="PF00089">
    <property type="entry name" value="Trypsin"/>
    <property type="match status" value="1"/>
</dbReference>
<dbReference type="VEuPathDB" id="VectorBase:BGLAX_050961"/>
<dbReference type="PANTHER" id="PTHR24264:SF83">
    <property type="entry name" value="COMPLEMENT FACTOR I"/>
    <property type="match status" value="1"/>
</dbReference>
<name>A0A2C9KGJ6_BIOGL</name>
<keyword evidence="1" id="KW-0645">Protease</keyword>
<dbReference type="SMART" id="SM00020">
    <property type="entry name" value="Tryp_SPc"/>
    <property type="match status" value="1"/>
</dbReference>
<reference evidence="6" key="1">
    <citation type="submission" date="2020-05" db="UniProtKB">
        <authorList>
            <consortium name="EnsemblMetazoa"/>
        </authorList>
    </citation>
    <scope>IDENTIFICATION</scope>
    <source>
        <strain evidence="6">BB02</strain>
    </source>
</reference>
<protein>
    <recommendedName>
        <fullName evidence="5">Peptidase S1 domain-containing protein</fullName>
    </recommendedName>
</protein>
<evidence type="ECO:0000259" key="5">
    <source>
        <dbReference type="PROSITE" id="PS50240"/>
    </source>
</evidence>
<dbReference type="GO" id="GO:0006508">
    <property type="term" value="P:proteolysis"/>
    <property type="evidence" value="ECO:0007669"/>
    <property type="project" value="UniProtKB-KW"/>
</dbReference>
<dbReference type="FunFam" id="2.40.10.10:FF:000036">
    <property type="entry name" value="Trypsin beta"/>
    <property type="match status" value="1"/>
</dbReference>
<evidence type="ECO:0000256" key="3">
    <source>
        <dbReference type="ARBA" id="ARBA00022825"/>
    </source>
</evidence>
<proteinExistence type="predicted"/>
<feature type="domain" description="Peptidase S1" evidence="5">
    <location>
        <begin position="14"/>
        <end position="256"/>
    </location>
</feature>